<evidence type="ECO:0000256" key="2">
    <source>
        <dbReference type="ARBA" id="ARBA00022741"/>
    </source>
</evidence>
<dbReference type="Pfam" id="PF00874">
    <property type="entry name" value="PRD"/>
    <property type="match status" value="1"/>
</dbReference>
<evidence type="ECO:0000259" key="5">
    <source>
        <dbReference type="PROSITE" id="PS50045"/>
    </source>
</evidence>
<protein>
    <submittedName>
        <fullName evidence="8">PRD domain/Sigma-54 interaction domain containing transcriptional regulator</fullName>
    </submittedName>
</protein>
<organism evidence="8 9">
    <name type="scientific">Faecalicoccus pleomorphus</name>
    <dbReference type="NCBI Taxonomy" id="1323"/>
    <lineage>
        <taxon>Bacteria</taxon>
        <taxon>Bacillati</taxon>
        <taxon>Bacillota</taxon>
        <taxon>Erysipelotrichia</taxon>
        <taxon>Erysipelotrichales</taxon>
        <taxon>Erysipelotrichaceae</taxon>
        <taxon>Faecalicoccus</taxon>
    </lineage>
</organism>
<keyword evidence="1" id="KW-0808">Transferase</keyword>
<keyword evidence="3" id="KW-0067">ATP-binding</keyword>
<dbReference type="Gene3D" id="3.40.50.300">
    <property type="entry name" value="P-loop containing nucleotide triphosphate hydrolases"/>
    <property type="match status" value="1"/>
</dbReference>
<dbReference type="AlphaFoldDB" id="A0A380LQL7"/>
<dbReference type="SMART" id="SM00382">
    <property type="entry name" value="AAA"/>
    <property type="match status" value="1"/>
</dbReference>
<dbReference type="Proteomes" id="UP000255523">
    <property type="component" value="Unassembled WGS sequence"/>
</dbReference>
<dbReference type="PROSITE" id="PS51372">
    <property type="entry name" value="PRD_2"/>
    <property type="match status" value="1"/>
</dbReference>
<name>A0A380LQL7_9FIRM</name>
<dbReference type="GO" id="GO:0016740">
    <property type="term" value="F:transferase activity"/>
    <property type="evidence" value="ECO:0007669"/>
    <property type="project" value="UniProtKB-KW"/>
</dbReference>
<dbReference type="InterPro" id="IPR036390">
    <property type="entry name" value="WH_DNA-bd_sf"/>
</dbReference>
<keyword evidence="4" id="KW-0238">DNA-binding</keyword>
<keyword evidence="9" id="KW-1185">Reference proteome</keyword>
<dbReference type="Gene3D" id="3.40.50.510">
    <property type="entry name" value="Phosphotransferase system, mannose-type IIA component"/>
    <property type="match status" value="1"/>
</dbReference>
<feature type="domain" description="PRD" evidence="7">
    <location>
        <begin position="808"/>
        <end position="904"/>
    </location>
</feature>
<dbReference type="GO" id="GO:0005524">
    <property type="term" value="F:ATP binding"/>
    <property type="evidence" value="ECO:0007669"/>
    <property type="project" value="UniProtKB-KW"/>
</dbReference>
<dbReference type="GO" id="GO:0006355">
    <property type="term" value="P:regulation of DNA-templated transcription"/>
    <property type="evidence" value="ECO:0007669"/>
    <property type="project" value="InterPro"/>
</dbReference>
<dbReference type="SUPFAM" id="SSF52540">
    <property type="entry name" value="P-loop containing nucleoside triphosphate hydrolases"/>
    <property type="match status" value="1"/>
</dbReference>
<evidence type="ECO:0000256" key="3">
    <source>
        <dbReference type="ARBA" id="ARBA00022840"/>
    </source>
</evidence>
<dbReference type="GO" id="GO:0016020">
    <property type="term" value="C:membrane"/>
    <property type="evidence" value="ECO:0007669"/>
    <property type="project" value="InterPro"/>
</dbReference>
<dbReference type="InterPro" id="IPR004701">
    <property type="entry name" value="PTS_EIIA_man-typ"/>
</dbReference>
<dbReference type="GeneID" id="77462750"/>
<evidence type="ECO:0000259" key="6">
    <source>
        <dbReference type="PROSITE" id="PS51096"/>
    </source>
</evidence>
<feature type="domain" description="PTS EIIA type-4" evidence="6">
    <location>
        <begin position="554"/>
        <end position="682"/>
    </location>
</feature>
<dbReference type="RefSeq" id="WP_239458401.1">
    <property type="nucleotide sequence ID" value="NZ_CBCTMB010000003.1"/>
</dbReference>
<feature type="domain" description="Sigma-54 factor interaction" evidence="5">
    <location>
        <begin position="101"/>
        <end position="335"/>
    </location>
</feature>
<dbReference type="PROSITE" id="PS50045">
    <property type="entry name" value="SIGMA54_INTERACT_4"/>
    <property type="match status" value="1"/>
</dbReference>
<evidence type="ECO:0000313" key="8">
    <source>
        <dbReference type="EMBL" id="SUO04880.1"/>
    </source>
</evidence>
<dbReference type="GO" id="GO:0009401">
    <property type="term" value="P:phosphoenolpyruvate-dependent sugar phosphotransferase system"/>
    <property type="evidence" value="ECO:0007669"/>
    <property type="project" value="InterPro"/>
</dbReference>
<dbReference type="PANTHER" id="PTHR32071">
    <property type="entry name" value="TRANSCRIPTIONAL REGULATORY PROTEIN"/>
    <property type="match status" value="1"/>
</dbReference>
<dbReference type="InterPro" id="IPR003593">
    <property type="entry name" value="AAA+_ATPase"/>
</dbReference>
<dbReference type="InterPro" id="IPR027417">
    <property type="entry name" value="P-loop_NTPase"/>
</dbReference>
<dbReference type="SUPFAM" id="SSF63520">
    <property type="entry name" value="PTS-regulatory domain, PRD"/>
    <property type="match status" value="1"/>
</dbReference>
<gene>
    <name evidence="8" type="primary">levR_2</name>
    <name evidence="8" type="ORF">NCTC11087_01809</name>
</gene>
<dbReference type="EMBL" id="UHFX01000003">
    <property type="protein sequence ID" value="SUO04880.1"/>
    <property type="molecule type" value="Genomic_DNA"/>
</dbReference>
<keyword evidence="2" id="KW-0547">Nucleotide-binding</keyword>
<dbReference type="GO" id="GO:0003677">
    <property type="term" value="F:DNA binding"/>
    <property type="evidence" value="ECO:0007669"/>
    <property type="project" value="UniProtKB-KW"/>
</dbReference>
<dbReference type="InterPro" id="IPR011608">
    <property type="entry name" value="PRD"/>
</dbReference>
<dbReference type="SUPFAM" id="SSF53062">
    <property type="entry name" value="PTS system fructose IIA component-like"/>
    <property type="match status" value="1"/>
</dbReference>
<evidence type="ECO:0000313" key="9">
    <source>
        <dbReference type="Proteomes" id="UP000255523"/>
    </source>
</evidence>
<proteinExistence type="predicted"/>
<reference evidence="8 9" key="1">
    <citation type="submission" date="2018-06" db="EMBL/GenBank/DDBJ databases">
        <authorList>
            <consortium name="Pathogen Informatics"/>
            <person name="Doyle S."/>
        </authorList>
    </citation>
    <scope>NUCLEOTIDE SEQUENCE [LARGE SCALE GENOMIC DNA]</scope>
    <source>
        <strain evidence="8 9">NCTC11087</strain>
    </source>
</reference>
<dbReference type="PROSITE" id="PS51096">
    <property type="entry name" value="PTS_EIIA_TYPE_4"/>
    <property type="match status" value="1"/>
</dbReference>
<dbReference type="Pfam" id="PF00158">
    <property type="entry name" value="Sigma54_activat"/>
    <property type="match status" value="1"/>
</dbReference>
<evidence type="ECO:0000256" key="4">
    <source>
        <dbReference type="ARBA" id="ARBA00023125"/>
    </source>
</evidence>
<dbReference type="InterPro" id="IPR036662">
    <property type="entry name" value="PTS_EIIA_man-typ_sf"/>
</dbReference>
<dbReference type="InterPro" id="IPR036634">
    <property type="entry name" value="PRD_sf"/>
</dbReference>
<dbReference type="InterPro" id="IPR036388">
    <property type="entry name" value="WH-like_DNA-bd_sf"/>
</dbReference>
<dbReference type="Gene3D" id="1.10.1790.10">
    <property type="entry name" value="PRD domain"/>
    <property type="match status" value="1"/>
</dbReference>
<evidence type="ECO:0000256" key="1">
    <source>
        <dbReference type="ARBA" id="ARBA00022679"/>
    </source>
</evidence>
<dbReference type="Gene3D" id="1.10.10.10">
    <property type="entry name" value="Winged helix-like DNA-binding domain superfamily/Winged helix DNA-binding domain"/>
    <property type="match status" value="1"/>
</dbReference>
<dbReference type="CDD" id="cd00009">
    <property type="entry name" value="AAA"/>
    <property type="match status" value="1"/>
</dbReference>
<dbReference type="PANTHER" id="PTHR32071:SF38">
    <property type="entry name" value="PSP OPERON TRANSCRIPTIONAL ACTIVATOR"/>
    <property type="match status" value="1"/>
</dbReference>
<accession>A0A380LQL7</accession>
<dbReference type="SUPFAM" id="SSF46785">
    <property type="entry name" value="Winged helix' DNA-binding domain"/>
    <property type="match status" value="1"/>
</dbReference>
<dbReference type="InterPro" id="IPR002078">
    <property type="entry name" value="Sigma_54_int"/>
</dbReference>
<evidence type="ECO:0000259" key="7">
    <source>
        <dbReference type="PROSITE" id="PS51372"/>
    </source>
</evidence>
<sequence>MDIKTSLAKELKKRCTTLKIGEDERFSAASLANAFQISRNTASQYLNELVKKGNVVKINSRPVYFFHRQVLEEKLDTTLENSVYESMEDLMRTTKRDFEKMIGYNGSLRALISHCQAAVTYPDHGLPILIYGPTGTGKSMLAHLMYEYGIHQGILDKKSKFIALNCSEYANNPELLTDNLFGHVKGAYTGAENEQAGLIQLADQGVLFLDEVHCLKAECQEKLFQFMDKGIYHKVGDNENWYRSSCRLIFATTEDPQQALLKTMLRRIPIVISIPSLQQRPQVEKIELIYTMLMMERNHLKQDVYISNLAYQALLDHEYRGNIGELQNAIRATVANVLVHQGQNALRIRLLDLPEYLFESMNTLQTKNYDQEDEAMIPITDLNKDRKSKTPLLQLYDRLLETYHTCQSEGEDYHQIITRCKYLIQNFFDLLFFRQKYRSISSNEDYLLKMLDKICSIVMNRYSFTVPNNQIKIYSKAFVEYSKNATDAMLWQSFHSQEVQAIQSVMQEQYARDYSVASEIVDNASLNLDIKMDDFMRVIMTLALIDTEKEENNGRVGLILCHGYSTASSIADTANHLLGEHIFDGIDMELKISIDKIVQLVEDYLKRKSPIQELILLVDMGSLEAIYKKIHLSNCNIGLINYVSTATALEVGHAIQHGKVVQEILRDVKNSFYLSTHFIEGVRKEDAILTLCATGFGVAKKISELLKSALPKPVAMDIIPYDYQSILDHGKEDAIFSQYNIRLIVGTLDPCVEGVEYLSLESLVASDSIQALMKHVSPYLNAKEQNLFEQNIMKNFTLSNIVNHLTILNAEKVIDDVEDFVAQVERALHKTIDATVRMGLYVHISCLIERLMLRQGIENVEGIQEFKAKNKERMDIVRQAFSGIEMHYSVEIPDPEIMYILNYL</sequence>